<reference evidence="1" key="1">
    <citation type="submission" date="2021-03" db="EMBL/GenBank/DDBJ databases">
        <title>Draft genome sequence of rust myrtle Austropuccinia psidii MF-1, a brazilian biotype.</title>
        <authorList>
            <person name="Quecine M.C."/>
            <person name="Pachon D.M.R."/>
            <person name="Bonatelli M.L."/>
            <person name="Correr F.H."/>
            <person name="Franceschini L.M."/>
            <person name="Leite T.F."/>
            <person name="Margarido G.R.A."/>
            <person name="Almeida C.A."/>
            <person name="Ferrarezi J.A."/>
            <person name="Labate C.A."/>
        </authorList>
    </citation>
    <scope>NUCLEOTIDE SEQUENCE</scope>
    <source>
        <strain evidence="1">MF-1</strain>
    </source>
</reference>
<dbReference type="AlphaFoldDB" id="A0A9Q3KYD1"/>
<protein>
    <submittedName>
        <fullName evidence="1">Uncharacterized protein</fullName>
    </submittedName>
</protein>
<evidence type="ECO:0000313" key="1">
    <source>
        <dbReference type="EMBL" id="MBW0589838.1"/>
    </source>
</evidence>
<name>A0A9Q3KYD1_9BASI</name>
<keyword evidence="2" id="KW-1185">Reference proteome</keyword>
<dbReference type="EMBL" id="AVOT02135922">
    <property type="protein sequence ID" value="MBW0589838.1"/>
    <property type="molecule type" value="Genomic_DNA"/>
</dbReference>
<evidence type="ECO:0000313" key="2">
    <source>
        <dbReference type="Proteomes" id="UP000765509"/>
    </source>
</evidence>
<organism evidence="1 2">
    <name type="scientific">Austropuccinia psidii MF-1</name>
    <dbReference type="NCBI Taxonomy" id="1389203"/>
    <lineage>
        <taxon>Eukaryota</taxon>
        <taxon>Fungi</taxon>
        <taxon>Dikarya</taxon>
        <taxon>Basidiomycota</taxon>
        <taxon>Pucciniomycotina</taxon>
        <taxon>Pucciniomycetes</taxon>
        <taxon>Pucciniales</taxon>
        <taxon>Sphaerophragmiaceae</taxon>
        <taxon>Austropuccinia</taxon>
    </lineage>
</organism>
<sequence>MHSVLKVAGVVHIWYYIPLCTIFSQQFNGGIFRTNFHSSKSRSQNPMPILEGGFFNSSVWQSMAAIRRPFKNPNHLALQELGWQFHSGLFQGHSQRLYSLSISCQGIKYFNNPWTTQLIHKGFNQATCMSLAQLGQFNLPLWELNHTVYFQDGQNCIEPIQTIQPVIHFP</sequence>
<dbReference type="Proteomes" id="UP000765509">
    <property type="component" value="Unassembled WGS sequence"/>
</dbReference>
<proteinExistence type="predicted"/>
<accession>A0A9Q3KYD1</accession>
<comment type="caution">
    <text evidence="1">The sequence shown here is derived from an EMBL/GenBank/DDBJ whole genome shotgun (WGS) entry which is preliminary data.</text>
</comment>
<gene>
    <name evidence="1" type="ORF">O181_129553</name>
</gene>